<evidence type="ECO:0000259" key="4">
    <source>
        <dbReference type="Pfam" id="PF25019"/>
    </source>
</evidence>
<evidence type="ECO:0000313" key="6">
    <source>
        <dbReference type="Proteomes" id="UP001341840"/>
    </source>
</evidence>
<feature type="domain" description="Disease resistance protein winged helix" evidence="3">
    <location>
        <begin position="1"/>
        <end position="65"/>
    </location>
</feature>
<keyword evidence="2" id="KW-0611">Plant defense</keyword>
<dbReference type="InterPro" id="IPR056789">
    <property type="entry name" value="LRR_R13L1-DRL21"/>
</dbReference>
<dbReference type="EMBL" id="JASCZI010183573">
    <property type="protein sequence ID" value="MED6189535.1"/>
    <property type="molecule type" value="Genomic_DNA"/>
</dbReference>
<dbReference type="InterPro" id="IPR032675">
    <property type="entry name" value="LRR_dom_sf"/>
</dbReference>
<evidence type="ECO:0000256" key="1">
    <source>
        <dbReference type="ARBA" id="ARBA00022737"/>
    </source>
</evidence>
<organism evidence="5 6">
    <name type="scientific">Stylosanthes scabra</name>
    <dbReference type="NCBI Taxonomy" id="79078"/>
    <lineage>
        <taxon>Eukaryota</taxon>
        <taxon>Viridiplantae</taxon>
        <taxon>Streptophyta</taxon>
        <taxon>Embryophyta</taxon>
        <taxon>Tracheophyta</taxon>
        <taxon>Spermatophyta</taxon>
        <taxon>Magnoliopsida</taxon>
        <taxon>eudicotyledons</taxon>
        <taxon>Gunneridae</taxon>
        <taxon>Pentapetalae</taxon>
        <taxon>rosids</taxon>
        <taxon>fabids</taxon>
        <taxon>Fabales</taxon>
        <taxon>Fabaceae</taxon>
        <taxon>Papilionoideae</taxon>
        <taxon>50 kb inversion clade</taxon>
        <taxon>dalbergioids sensu lato</taxon>
        <taxon>Dalbergieae</taxon>
        <taxon>Pterocarpus clade</taxon>
        <taxon>Stylosanthes</taxon>
    </lineage>
</organism>
<dbReference type="InterPro" id="IPR058922">
    <property type="entry name" value="WHD_DRP"/>
</dbReference>
<dbReference type="Pfam" id="PF23559">
    <property type="entry name" value="WHD_DRP"/>
    <property type="match status" value="1"/>
</dbReference>
<keyword evidence="1" id="KW-0677">Repeat</keyword>
<dbReference type="Proteomes" id="UP001341840">
    <property type="component" value="Unassembled WGS sequence"/>
</dbReference>
<evidence type="ECO:0008006" key="7">
    <source>
        <dbReference type="Google" id="ProtNLM"/>
    </source>
</evidence>
<evidence type="ECO:0000256" key="2">
    <source>
        <dbReference type="ARBA" id="ARBA00022821"/>
    </source>
</evidence>
<reference evidence="5 6" key="1">
    <citation type="journal article" date="2023" name="Plants (Basel)">
        <title>Bridging the Gap: Combining Genomics and Transcriptomics Approaches to Understand Stylosanthes scabra, an Orphan Legume from the Brazilian Caatinga.</title>
        <authorList>
            <person name="Ferreira-Neto J.R.C."/>
            <person name="da Silva M.D."/>
            <person name="Binneck E."/>
            <person name="de Melo N.F."/>
            <person name="da Silva R.H."/>
            <person name="de Melo A.L.T.M."/>
            <person name="Pandolfi V."/>
            <person name="Bustamante F.O."/>
            <person name="Brasileiro-Vidal A.C."/>
            <person name="Benko-Iseppon A.M."/>
        </authorList>
    </citation>
    <scope>NUCLEOTIDE SEQUENCE [LARGE SCALE GENOMIC DNA]</scope>
    <source>
        <tissue evidence="5">Leaves</tissue>
    </source>
</reference>
<dbReference type="Gene3D" id="3.80.10.10">
    <property type="entry name" value="Ribonuclease Inhibitor"/>
    <property type="match status" value="2"/>
</dbReference>
<accession>A0ABU6WX43</accession>
<dbReference type="PANTHER" id="PTHR47186:SF42">
    <property type="entry name" value="DISEASE RESISTANCE RPP13-LIKE PROTEIN 1"/>
    <property type="match status" value="1"/>
</dbReference>
<dbReference type="SUPFAM" id="SSF52058">
    <property type="entry name" value="L domain-like"/>
    <property type="match status" value="2"/>
</dbReference>
<gene>
    <name evidence="5" type="ORF">PIB30_096837</name>
</gene>
<protein>
    <recommendedName>
        <fullName evidence="7">Disease resistance RPP13-like protein 1</fullName>
    </recommendedName>
</protein>
<feature type="non-terminal residue" evidence="5">
    <location>
        <position position="1"/>
    </location>
</feature>
<sequence length="657" mass="75068">YEFERDELVLLWMAEGLLQQPKSGSTLEEVGYKYFNDLVSRSFFQPSNNVNKKSFVMHDLIHDLAIFYGGKFFSSTFELKNAYKIDAYPRHLSYELGNKDSSSKILEVCDRLKHARTLLGINFGSWHDSAKEIDHCHLLAQLKHVRVLTFRSFLVDPSLPDSISDLIHLRYLDLSDESIVTLPESMSNLYNLQTLKLRRCGRLKKLPSKMQDLVNLRHLDIGGTNLEEMPKGMSKLKDLQILSCYIVGKHEENGIGELGELVNLQGSFRIGKLENVVNSGEAWKARLVDKKYISDLWLEWSSGEDSDTVDSQVEKDILDKLKPHNDLKYLTIKGYRGTMFPDWVGQSSYHNMTKLVLRGCKNCWVLPPSLGQLPSLMDLRLQGFDMVKKIGAEFYKADGTHHHHQVTPFPSLKTLKIERMPCWEEWESYECDDDDHAPFPQLETLKIWVCPKLRGDLPTFLPSLKELDISGCSELGCDLPRAPIIRSLSIYFKQEARMRELSLSMLEILLVEGDQLVECVFDAMTHTQPTSLTYLQISNCSSVVSFAGDSLPPSLRRLYIYNCKNVEFPMQHQQHHSLAKLIIYNSCDSLTSFAFPAFPKLNFLLIAGRENLTSLEELSQSQSLRQLSIESNSLLVGCTDKELRILNKDFAFATSNK</sequence>
<evidence type="ECO:0000313" key="5">
    <source>
        <dbReference type="EMBL" id="MED6189535.1"/>
    </source>
</evidence>
<proteinExistence type="predicted"/>
<comment type="caution">
    <text evidence="5">The sequence shown here is derived from an EMBL/GenBank/DDBJ whole genome shotgun (WGS) entry which is preliminary data.</text>
</comment>
<dbReference type="PANTHER" id="PTHR47186">
    <property type="entry name" value="LEUCINE-RICH REPEAT-CONTAINING PROTEIN 57"/>
    <property type="match status" value="1"/>
</dbReference>
<dbReference type="InterPro" id="IPR036388">
    <property type="entry name" value="WH-like_DNA-bd_sf"/>
</dbReference>
<dbReference type="Pfam" id="PF25019">
    <property type="entry name" value="LRR_R13L1-DRL21"/>
    <property type="match status" value="1"/>
</dbReference>
<evidence type="ECO:0000259" key="3">
    <source>
        <dbReference type="Pfam" id="PF23559"/>
    </source>
</evidence>
<dbReference type="Gene3D" id="1.10.10.10">
    <property type="entry name" value="Winged helix-like DNA-binding domain superfamily/Winged helix DNA-binding domain"/>
    <property type="match status" value="1"/>
</dbReference>
<keyword evidence="6" id="KW-1185">Reference proteome</keyword>
<feature type="domain" description="R13L1/DRL21-like LRR repeat region" evidence="4">
    <location>
        <begin position="255"/>
        <end position="383"/>
    </location>
</feature>
<name>A0ABU6WX43_9FABA</name>